<evidence type="ECO:0000313" key="1">
    <source>
        <dbReference type="EMBL" id="PON55431.1"/>
    </source>
</evidence>
<dbReference type="AlphaFoldDB" id="A0A2P5C343"/>
<proteinExistence type="predicted"/>
<accession>A0A2P5C343</accession>
<protein>
    <submittedName>
        <fullName evidence="1">Uncharacterized protein</fullName>
    </submittedName>
</protein>
<organism evidence="1 2">
    <name type="scientific">Trema orientale</name>
    <name type="common">Charcoal tree</name>
    <name type="synonym">Celtis orientalis</name>
    <dbReference type="NCBI Taxonomy" id="63057"/>
    <lineage>
        <taxon>Eukaryota</taxon>
        <taxon>Viridiplantae</taxon>
        <taxon>Streptophyta</taxon>
        <taxon>Embryophyta</taxon>
        <taxon>Tracheophyta</taxon>
        <taxon>Spermatophyta</taxon>
        <taxon>Magnoliopsida</taxon>
        <taxon>eudicotyledons</taxon>
        <taxon>Gunneridae</taxon>
        <taxon>Pentapetalae</taxon>
        <taxon>rosids</taxon>
        <taxon>fabids</taxon>
        <taxon>Rosales</taxon>
        <taxon>Cannabaceae</taxon>
        <taxon>Trema</taxon>
    </lineage>
</organism>
<dbReference type="EMBL" id="JXTC01000421">
    <property type="protein sequence ID" value="PON55431.1"/>
    <property type="molecule type" value="Genomic_DNA"/>
</dbReference>
<keyword evidence="2" id="KW-1185">Reference proteome</keyword>
<evidence type="ECO:0000313" key="2">
    <source>
        <dbReference type="Proteomes" id="UP000237000"/>
    </source>
</evidence>
<reference evidence="2" key="1">
    <citation type="submission" date="2016-06" db="EMBL/GenBank/DDBJ databases">
        <title>Parallel loss of symbiosis genes in relatives of nitrogen-fixing non-legume Parasponia.</title>
        <authorList>
            <person name="Van Velzen R."/>
            <person name="Holmer R."/>
            <person name="Bu F."/>
            <person name="Rutten L."/>
            <person name="Van Zeijl A."/>
            <person name="Liu W."/>
            <person name="Santuari L."/>
            <person name="Cao Q."/>
            <person name="Sharma T."/>
            <person name="Shen D."/>
            <person name="Roswanjaya Y."/>
            <person name="Wardhani T."/>
            <person name="Kalhor M.S."/>
            <person name="Jansen J."/>
            <person name="Van den Hoogen J."/>
            <person name="Gungor B."/>
            <person name="Hartog M."/>
            <person name="Hontelez J."/>
            <person name="Verver J."/>
            <person name="Yang W.-C."/>
            <person name="Schijlen E."/>
            <person name="Repin R."/>
            <person name="Schilthuizen M."/>
            <person name="Schranz E."/>
            <person name="Heidstra R."/>
            <person name="Miyata K."/>
            <person name="Fedorova E."/>
            <person name="Kohlen W."/>
            <person name="Bisseling T."/>
            <person name="Smit S."/>
            <person name="Geurts R."/>
        </authorList>
    </citation>
    <scope>NUCLEOTIDE SEQUENCE [LARGE SCALE GENOMIC DNA]</scope>
    <source>
        <strain evidence="2">cv. RG33-2</strain>
    </source>
</reference>
<name>A0A2P5C343_TREOI</name>
<dbReference type="Proteomes" id="UP000237000">
    <property type="component" value="Unassembled WGS sequence"/>
</dbReference>
<dbReference type="InParanoid" id="A0A2P5C343"/>
<comment type="caution">
    <text evidence="1">The sequence shown here is derived from an EMBL/GenBank/DDBJ whole genome shotgun (WGS) entry which is preliminary data.</text>
</comment>
<gene>
    <name evidence="1" type="ORF">TorRG33x02_299440</name>
</gene>
<sequence length="60" mass="6727">MTSPYREILCLRFPLPIPSEPDTVRYCSPDLLQLDPCSSTTHPVLANPNGRLAKPRVPHD</sequence>